<keyword evidence="3" id="KW-1185">Reference proteome</keyword>
<accession>A0A397SXR8</accession>
<evidence type="ECO:0000313" key="2">
    <source>
        <dbReference type="EMBL" id="RIA90452.1"/>
    </source>
</evidence>
<evidence type="ECO:0000313" key="3">
    <source>
        <dbReference type="Proteomes" id="UP000265703"/>
    </source>
</evidence>
<evidence type="ECO:0008006" key="4">
    <source>
        <dbReference type="Google" id="ProtNLM"/>
    </source>
</evidence>
<dbReference type="AlphaFoldDB" id="A0A397SXR8"/>
<proteinExistence type="predicted"/>
<keyword evidence="1" id="KW-1133">Transmembrane helix</keyword>
<feature type="transmembrane region" description="Helical" evidence="1">
    <location>
        <begin position="56"/>
        <end position="74"/>
    </location>
</feature>
<feature type="transmembrane region" description="Helical" evidence="1">
    <location>
        <begin position="12"/>
        <end position="35"/>
    </location>
</feature>
<feature type="transmembrane region" description="Helical" evidence="1">
    <location>
        <begin position="94"/>
        <end position="114"/>
    </location>
</feature>
<protein>
    <recommendedName>
        <fullName evidence="4">MARVEL domain-containing protein</fullName>
    </recommendedName>
</protein>
<feature type="transmembrane region" description="Helical" evidence="1">
    <location>
        <begin position="135"/>
        <end position="160"/>
    </location>
</feature>
<keyword evidence="1" id="KW-0472">Membrane</keyword>
<organism evidence="2 3">
    <name type="scientific">Glomus cerebriforme</name>
    <dbReference type="NCBI Taxonomy" id="658196"/>
    <lineage>
        <taxon>Eukaryota</taxon>
        <taxon>Fungi</taxon>
        <taxon>Fungi incertae sedis</taxon>
        <taxon>Mucoromycota</taxon>
        <taxon>Glomeromycotina</taxon>
        <taxon>Glomeromycetes</taxon>
        <taxon>Glomerales</taxon>
        <taxon>Glomeraceae</taxon>
        <taxon>Glomus</taxon>
    </lineage>
</organism>
<sequence>MDLYTHPLIFRILKVLQLLLTLVCLALEITQIVASSEYAPKPFKYFGEYNNLGMKIFFYVVIPITLCIVGWYLVNFNTYWRNPSAYRDVGADSFLTILWVVAGLTNIFPMYSDYISICPTITMMSSPGHIYARRIVCQAYIASMSIGWANAALFMVSTVFSWRLSKELEWRGAITSLNRQSSISQISRRNSNRTSSLP</sequence>
<name>A0A397SXR8_9GLOM</name>
<dbReference type="OrthoDB" id="2312973at2759"/>
<dbReference type="EMBL" id="QKYT01000181">
    <property type="protein sequence ID" value="RIA90452.1"/>
    <property type="molecule type" value="Genomic_DNA"/>
</dbReference>
<gene>
    <name evidence="2" type="ORF">C1645_769928</name>
</gene>
<comment type="caution">
    <text evidence="2">The sequence shown here is derived from an EMBL/GenBank/DDBJ whole genome shotgun (WGS) entry which is preliminary data.</text>
</comment>
<reference evidence="2 3" key="1">
    <citation type="submission" date="2018-06" db="EMBL/GenBank/DDBJ databases">
        <title>Comparative genomics reveals the genomic features of Rhizophagus irregularis, R. cerebriforme, R. diaphanum and Gigaspora rosea, and their symbiotic lifestyle signature.</title>
        <authorList>
            <person name="Morin E."/>
            <person name="San Clemente H."/>
            <person name="Chen E.C.H."/>
            <person name="De La Providencia I."/>
            <person name="Hainaut M."/>
            <person name="Kuo A."/>
            <person name="Kohler A."/>
            <person name="Murat C."/>
            <person name="Tang N."/>
            <person name="Roy S."/>
            <person name="Loubradou J."/>
            <person name="Henrissat B."/>
            <person name="Grigoriev I.V."/>
            <person name="Corradi N."/>
            <person name="Roux C."/>
            <person name="Martin F.M."/>
        </authorList>
    </citation>
    <scope>NUCLEOTIDE SEQUENCE [LARGE SCALE GENOMIC DNA]</scope>
    <source>
        <strain evidence="2 3">DAOM 227022</strain>
    </source>
</reference>
<evidence type="ECO:0000256" key="1">
    <source>
        <dbReference type="SAM" id="Phobius"/>
    </source>
</evidence>
<keyword evidence="1" id="KW-0812">Transmembrane</keyword>
<dbReference type="Proteomes" id="UP000265703">
    <property type="component" value="Unassembled WGS sequence"/>
</dbReference>